<keyword evidence="2" id="KW-1185">Reference proteome</keyword>
<gene>
    <name evidence="1" type="ORF">CEK71_14290</name>
</gene>
<proteinExistence type="predicted"/>
<name>A0A1Z4C0U9_9GAMM</name>
<sequence>MQAYKFVLLIAVGIGIVGSAWAEPLTVEQAYRAVPHQQTRFDPVSSAIMDAQETEFLALFFELTDLALVARVSSQMAQAESAAVAGRYADILPRLQSLSVPARLALAHFLVVKAVTEQQAYLEQRPSGTNGFDANDPLVASSHLKLQQAYAELMRLYPQENTHNKQAFFDHLCSLDFE</sequence>
<reference evidence="1 2" key="1">
    <citation type="submission" date="2017-06" db="EMBL/GenBank/DDBJ databases">
        <title>Genome Sequencing of the methanotroph Methylovulum psychrotolerants str. HV10-M2 isolated from a high-altitude environment.</title>
        <authorList>
            <person name="Mateos-Rivera A."/>
        </authorList>
    </citation>
    <scope>NUCLEOTIDE SEQUENCE [LARGE SCALE GENOMIC DNA]</scope>
    <source>
        <strain evidence="1 2">HV10_M2</strain>
    </source>
</reference>
<dbReference type="RefSeq" id="WP_088620015.1">
    <property type="nucleotide sequence ID" value="NZ_CP022129.1"/>
</dbReference>
<evidence type="ECO:0000313" key="2">
    <source>
        <dbReference type="Proteomes" id="UP000197019"/>
    </source>
</evidence>
<evidence type="ECO:0000313" key="1">
    <source>
        <dbReference type="EMBL" id="ASF47143.1"/>
    </source>
</evidence>
<dbReference type="AlphaFoldDB" id="A0A1Z4C0U9"/>
<organism evidence="1 2">
    <name type="scientific">Methylovulum psychrotolerans</name>
    <dbReference type="NCBI Taxonomy" id="1704499"/>
    <lineage>
        <taxon>Bacteria</taxon>
        <taxon>Pseudomonadati</taxon>
        <taxon>Pseudomonadota</taxon>
        <taxon>Gammaproteobacteria</taxon>
        <taxon>Methylococcales</taxon>
        <taxon>Methylococcaceae</taxon>
        <taxon>Methylovulum</taxon>
    </lineage>
</organism>
<dbReference type="EMBL" id="CP022129">
    <property type="protein sequence ID" value="ASF47143.1"/>
    <property type="molecule type" value="Genomic_DNA"/>
</dbReference>
<accession>A0A1Z4C0U9</accession>
<dbReference type="Proteomes" id="UP000197019">
    <property type="component" value="Chromosome"/>
</dbReference>
<protein>
    <submittedName>
        <fullName evidence="1">Uncharacterized protein</fullName>
    </submittedName>
</protein>
<dbReference type="KEGG" id="mpsy:CEK71_14290"/>